<accession>A0AA36NGE2</accession>
<feature type="region of interest" description="Disordered" evidence="2">
    <location>
        <begin position="286"/>
        <end position="318"/>
    </location>
</feature>
<comment type="caution">
    <text evidence="4">The sequence shown here is derived from an EMBL/GenBank/DDBJ whole genome shotgun (WGS) entry which is preliminary data.</text>
</comment>
<dbReference type="GO" id="GO:0005615">
    <property type="term" value="C:extracellular space"/>
    <property type="evidence" value="ECO:0007669"/>
    <property type="project" value="TreeGrafter"/>
</dbReference>
<feature type="compositionally biased region" description="Polar residues" evidence="2">
    <location>
        <begin position="302"/>
        <end position="313"/>
    </location>
</feature>
<evidence type="ECO:0000256" key="1">
    <source>
        <dbReference type="SAM" id="Coils"/>
    </source>
</evidence>
<evidence type="ECO:0000313" key="5">
    <source>
        <dbReference type="Proteomes" id="UP001178507"/>
    </source>
</evidence>
<feature type="chain" id="PRO_5041446510" evidence="3">
    <location>
        <begin position="20"/>
        <end position="337"/>
    </location>
</feature>
<dbReference type="Pfam" id="PF01391">
    <property type="entry name" value="Collagen"/>
    <property type="match status" value="1"/>
</dbReference>
<dbReference type="InterPro" id="IPR051077">
    <property type="entry name" value="Ca-dependent_lectin"/>
</dbReference>
<dbReference type="InterPro" id="IPR008160">
    <property type="entry name" value="Collagen"/>
</dbReference>
<evidence type="ECO:0000256" key="3">
    <source>
        <dbReference type="SAM" id="SignalP"/>
    </source>
</evidence>
<organism evidence="4 5">
    <name type="scientific">Effrenium voratum</name>
    <dbReference type="NCBI Taxonomy" id="2562239"/>
    <lineage>
        <taxon>Eukaryota</taxon>
        <taxon>Sar</taxon>
        <taxon>Alveolata</taxon>
        <taxon>Dinophyceae</taxon>
        <taxon>Suessiales</taxon>
        <taxon>Symbiodiniaceae</taxon>
        <taxon>Effrenium</taxon>
    </lineage>
</organism>
<feature type="signal peptide" evidence="3">
    <location>
        <begin position="1"/>
        <end position="19"/>
    </location>
</feature>
<sequence length="337" mass="35842">MSMLPIHVLAVLVLQGAFATTVSAEKQQVKVAADGSTHGTPMAPTASLAQWDESLDKSGPPGPPATLPLGMHDWKGPRTSLPKDLRLYRGPPGRKGPTGPQGFTGNQGPAGPKGPPGAMRRGPPGPAGPPGVHGPLGDVGPKGPKGPHGAPGPDFDGEKLGAEMIDMAKELLRKVDSLNQQSDEAAAMLVEEMQEIEKQLGLEDKENWITSDELTQIGALAEDMTKQLNSYSGHLDHARRGLATKARSQEEAMHELFQTRQRQQGYLQSNLGQGFDPNQYLAQAQAMSSQPGFGGPGGQQAMYMSQSQNTGQNKKSHAAPQHTLHVLSGLMLLWIYL</sequence>
<protein>
    <submittedName>
        <fullName evidence="4">Uncharacterized protein</fullName>
    </submittedName>
</protein>
<dbReference type="AlphaFoldDB" id="A0AA36NGE2"/>
<dbReference type="PANTHER" id="PTHR24024:SF19">
    <property type="entry name" value="FARMER, ISOFORM H"/>
    <property type="match status" value="1"/>
</dbReference>
<feature type="coiled-coil region" evidence="1">
    <location>
        <begin position="168"/>
        <end position="199"/>
    </location>
</feature>
<evidence type="ECO:0000256" key="2">
    <source>
        <dbReference type="SAM" id="MobiDB-lite"/>
    </source>
</evidence>
<reference evidence="4" key="1">
    <citation type="submission" date="2023-08" db="EMBL/GenBank/DDBJ databases">
        <authorList>
            <person name="Chen Y."/>
            <person name="Shah S."/>
            <person name="Dougan E. K."/>
            <person name="Thang M."/>
            <person name="Chan C."/>
        </authorList>
    </citation>
    <scope>NUCLEOTIDE SEQUENCE</scope>
</reference>
<keyword evidence="3" id="KW-0732">Signal</keyword>
<feature type="compositionally biased region" description="Basic and acidic residues" evidence="2">
    <location>
        <begin position="72"/>
        <end position="87"/>
    </location>
</feature>
<evidence type="ECO:0000313" key="4">
    <source>
        <dbReference type="EMBL" id="CAJ1402276.1"/>
    </source>
</evidence>
<dbReference type="PANTHER" id="PTHR24024">
    <property type="entry name" value="PULMONARY SURFACTANT-ASSOCIATED PROTEIN A"/>
    <property type="match status" value="1"/>
</dbReference>
<gene>
    <name evidence="4" type="ORF">EVOR1521_LOCUS25204</name>
</gene>
<feature type="region of interest" description="Disordered" evidence="2">
    <location>
        <begin position="52"/>
        <end position="159"/>
    </location>
</feature>
<feature type="compositionally biased region" description="Low complexity" evidence="2">
    <location>
        <begin position="133"/>
        <end position="153"/>
    </location>
</feature>
<name>A0AA36NGE2_9DINO</name>
<keyword evidence="5" id="KW-1185">Reference proteome</keyword>
<proteinExistence type="predicted"/>
<dbReference type="EMBL" id="CAUJNA010003446">
    <property type="protein sequence ID" value="CAJ1402276.1"/>
    <property type="molecule type" value="Genomic_DNA"/>
</dbReference>
<keyword evidence="1" id="KW-0175">Coiled coil</keyword>
<dbReference type="Proteomes" id="UP001178507">
    <property type="component" value="Unassembled WGS sequence"/>
</dbReference>